<feature type="compositionally biased region" description="Pro residues" evidence="1">
    <location>
        <begin position="89"/>
        <end position="99"/>
    </location>
</feature>
<feature type="compositionally biased region" description="Pro residues" evidence="1">
    <location>
        <begin position="57"/>
        <end position="80"/>
    </location>
</feature>
<dbReference type="EMBL" id="JAFIMU010000017">
    <property type="protein sequence ID" value="MBN8233291.1"/>
    <property type="molecule type" value="Genomic_DNA"/>
</dbReference>
<evidence type="ECO:0008006" key="4">
    <source>
        <dbReference type="Google" id="ProtNLM"/>
    </source>
</evidence>
<evidence type="ECO:0000313" key="3">
    <source>
        <dbReference type="Proteomes" id="UP000664052"/>
    </source>
</evidence>
<comment type="caution">
    <text evidence="2">The sequence shown here is derived from an EMBL/GenBank/DDBJ whole genome shotgun (WGS) entry which is preliminary data.</text>
</comment>
<evidence type="ECO:0000313" key="2">
    <source>
        <dbReference type="EMBL" id="MBN8233291.1"/>
    </source>
</evidence>
<keyword evidence="3" id="KW-1185">Reference proteome</keyword>
<sequence length="388" mass="41664">MPVILKCLLCGSLFDRDVYAYCPQCGGAQTQPAFKVDYSGTGYTPKGTGGSTSSPPLSSPLPPPPPTPSPFHLLPSPPQPTFTFSFGPPSSPGGPPPTPSTFSFGSLPSFSFGTSSTSSPPTTRPKSKRFTHQLVIAVLTGTGDSAIENIANDLQSKHPDISSLVHIHLRAGDPFDASTHRLMAISTSAKAAIQNATKPENQTENAATVEKVFRINLKKAACRLYLVAHGDDGFNFAGLSGSVMAALMKNTVLGANPITCISVVSCYGAGYIPPLYNKDQSKEENESRLDAARRAPMDKNAFAAVFHRELKRFGLVTEVLARRANITTAGASRNFRKETRFDPGFSMVDASAHKAPWSKFRFYWEGEQQKVAPVYSDGDTSTWPQDLA</sequence>
<name>A0ABS3DPM1_9BACT</name>
<reference evidence="2 3" key="1">
    <citation type="submission" date="2021-02" db="EMBL/GenBank/DDBJ databases">
        <title>De Novo genome assembly of isolated myxobacteria.</title>
        <authorList>
            <person name="Stevens D.C."/>
        </authorList>
    </citation>
    <scope>NUCLEOTIDE SEQUENCE [LARGE SCALE GENOMIC DNA]</scope>
    <source>
        <strain evidence="2 3">ATCC 29039</strain>
    </source>
</reference>
<organism evidence="2 3">
    <name type="scientific">Corallococcus macrosporus</name>
    <dbReference type="NCBI Taxonomy" id="35"/>
    <lineage>
        <taxon>Bacteria</taxon>
        <taxon>Pseudomonadati</taxon>
        <taxon>Myxococcota</taxon>
        <taxon>Myxococcia</taxon>
        <taxon>Myxococcales</taxon>
        <taxon>Cystobacterineae</taxon>
        <taxon>Myxococcaceae</taxon>
        <taxon>Corallococcus</taxon>
    </lineage>
</organism>
<protein>
    <recommendedName>
        <fullName evidence="4">Caspase family protein</fullName>
    </recommendedName>
</protein>
<dbReference type="Gene3D" id="3.40.50.11050">
    <property type="match status" value="1"/>
</dbReference>
<proteinExistence type="predicted"/>
<accession>A0ABS3DPM1</accession>
<feature type="region of interest" description="Disordered" evidence="1">
    <location>
        <begin position="45"/>
        <end position="105"/>
    </location>
</feature>
<dbReference type="InterPro" id="IPR038383">
    <property type="entry name" value="CPD_dom_sf"/>
</dbReference>
<evidence type="ECO:0000256" key="1">
    <source>
        <dbReference type="SAM" id="MobiDB-lite"/>
    </source>
</evidence>
<gene>
    <name evidence="2" type="ORF">JYK02_37825</name>
</gene>
<dbReference type="RefSeq" id="WP_207057821.1">
    <property type="nucleotide sequence ID" value="NZ_JAFIMU010000017.1"/>
</dbReference>
<feature type="compositionally biased region" description="Low complexity" evidence="1">
    <location>
        <begin position="45"/>
        <end position="56"/>
    </location>
</feature>
<dbReference type="Proteomes" id="UP000664052">
    <property type="component" value="Unassembled WGS sequence"/>
</dbReference>